<gene>
    <name evidence="5" type="ORF">P4S50_18005</name>
</gene>
<dbReference type="SUPFAM" id="SSF50156">
    <property type="entry name" value="PDZ domain-like"/>
    <property type="match status" value="1"/>
</dbReference>
<sequence length="361" mass="39024">MKRGGYFITGLIGAIIGSLLTLYIAPNFIFEDIQTGNGSQKNNNTQIVVNPNEEESIYKAVAKKAMPSVVGITTVTVEKDRFFGMTRQSSGVGTGVIVDERGYVLTNSHVIGDGNAREVNVLFYDGSNEKADVLWNDSTLDLAIIKVDKKGLPVAELGDSDHVEVGDIAIAIGNPLGLEFERSLTQGVISGLHRSIKVNEYESVEDMIQTDASINPGNSGGPLLNSKGQVVGINTAKIKTGEGLGFSIPINIAKPIVDQFIEKGEFKRVTLGIKAVDAKYFEDRMGEELAVDKGIYVYQIMADSPAAKAGMEAGDVIVKIEDNDIKTMGNLTRELYKHRPGDIVEVKVNRGGKEKVLKITF</sequence>
<keyword evidence="1" id="KW-0645">Protease</keyword>
<dbReference type="Gene3D" id="2.30.42.10">
    <property type="match status" value="1"/>
</dbReference>
<dbReference type="InterPro" id="IPR009003">
    <property type="entry name" value="Peptidase_S1_PA"/>
</dbReference>
<keyword evidence="3" id="KW-0472">Membrane</keyword>
<dbReference type="InterPro" id="IPR036034">
    <property type="entry name" value="PDZ_sf"/>
</dbReference>
<accession>A0ABY8EFG8</accession>
<proteinExistence type="predicted"/>
<dbReference type="PROSITE" id="PS50106">
    <property type="entry name" value="PDZ"/>
    <property type="match status" value="1"/>
</dbReference>
<dbReference type="Gene3D" id="2.40.10.120">
    <property type="match status" value="1"/>
</dbReference>
<dbReference type="SMART" id="SM00228">
    <property type="entry name" value="PDZ"/>
    <property type="match status" value="1"/>
</dbReference>
<organism evidence="5 6">
    <name type="scientific">Tepidibacter hydrothermalis</name>
    <dbReference type="NCBI Taxonomy" id="3036126"/>
    <lineage>
        <taxon>Bacteria</taxon>
        <taxon>Bacillati</taxon>
        <taxon>Bacillota</taxon>
        <taxon>Clostridia</taxon>
        <taxon>Peptostreptococcales</taxon>
        <taxon>Peptostreptococcaceae</taxon>
        <taxon>Tepidibacter</taxon>
    </lineage>
</organism>
<evidence type="ECO:0000256" key="1">
    <source>
        <dbReference type="ARBA" id="ARBA00022670"/>
    </source>
</evidence>
<dbReference type="InterPro" id="IPR001478">
    <property type="entry name" value="PDZ"/>
</dbReference>
<dbReference type="Pfam" id="PF13365">
    <property type="entry name" value="Trypsin_2"/>
    <property type="match status" value="1"/>
</dbReference>
<dbReference type="InterPro" id="IPR051201">
    <property type="entry name" value="Chloro_Bact_Ser_Proteases"/>
</dbReference>
<dbReference type="Proteomes" id="UP001222800">
    <property type="component" value="Chromosome"/>
</dbReference>
<feature type="domain" description="PDZ" evidence="4">
    <location>
        <begin position="270"/>
        <end position="334"/>
    </location>
</feature>
<keyword evidence="2" id="KW-0378">Hydrolase</keyword>
<name>A0ABY8EFG8_9FIRM</name>
<feature type="transmembrane region" description="Helical" evidence="3">
    <location>
        <begin position="7"/>
        <end position="25"/>
    </location>
</feature>
<protein>
    <submittedName>
        <fullName evidence="5">Trypsin-like peptidase domain-containing protein</fullName>
    </submittedName>
</protein>
<dbReference type="SUPFAM" id="SSF50494">
    <property type="entry name" value="Trypsin-like serine proteases"/>
    <property type="match status" value="1"/>
</dbReference>
<dbReference type="PANTHER" id="PTHR43343:SF3">
    <property type="entry name" value="PROTEASE DO-LIKE 8, CHLOROPLASTIC"/>
    <property type="match status" value="1"/>
</dbReference>
<reference evidence="5 6" key="1">
    <citation type="submission" date="2023-03" db="EMBL/GenBank/DDBJ databases">
        <title>Complete genome sequence of Tepidibacter sp. SWIR-1, isolated from a deep-sea hydrothermal vent.</title>
        <authorList>
            <person name="Li X."/>
        </authorList>
    </citation>
    <scope>NUCLEOTIDE SEQUENCE [LARGE SCALE GENOMIC DNA]</scope>
    <source>
        <strain evidence="5 6">SWIR-1</strain>
    </source>
</reference>
<evidence type="ECO:0000256" key="2">
    <source>
        <dbReference type="ARBA" id="ARBA00022801"/>
    </source>
</evidence>
<evidence type="ECO:0000313" key="5">
    <source>
        <dbReference type="EMBL" id="WFD10227.1"/>
    </source>
</evidence>
<dbReference type="RefSeq" id="WP_277732205.1">
    <property type="nucleotide sequence ID" value="NZ_CP120733.1"/>
</dbReference>
<evidence type="ECO:0000259" key="4">
    <source>
        <dbReference type="PROSITE" id="PS50106"/>
    </source>
</evidence>
<dbReference type="InterPro" id="IPR001940">
    <property type="entry name" value="Peptidase_S1C"/>
</dbReference>
<keyword evidence="6" id="KW-1185">Reference proteome</keyword>
<dbReference type="PANTHER" id="PTHR43343">
    <property type="entry name" value="PEPTIDASE S12"/>
    <property type="match status" value="1"/>
</dbReference>
<keyword evidence="3" id="KW-0812">Transmembrane</keyword>
<keyword evidence="3" id="KW-1133">Transmembrane helix</keyword>
<dbReference type="PRINTS" id="PR00834">
    <property type="entry name" value="PROTEASES2C"/>
</dbReference>
<dbReference type="EMBL" id="CP120733">
    <property type="protein sequence ID" value="WFD10227.1"/>
    <property type="molecule type" value="Genomic_DNA"/>
</dbReference>
<evidence type="ECO:0000313" key="6">
    <source>
        <dbReference type="Proteomes" id="UP001222800"/>
    </source>
</evidence>
<evidence type="ECO:0000256" key="3">
    <source>
        <dbReference type="SAM" id="Phobius"/>
    </source>
</evidence>
<dbReference type="Pfam" id="PF13180">
    <property type="entry name" value="PDZ_2"/>
    <property type="match status" value="1"/>
</dbReference>